<comment type="caution">
    <text evidence="1">The sequence shown here is derived from an EMBL/GenBank/DDBJ whole genome shotgun (WGS) entry which is preliminary data.</text>
</comment>
<sequence length="111" mass="13383">MCDQIIEHLLSWKPIDELHVLLNQAENELVKRVFWSGSRRRRVPWWNESYETSNRNSKHAYNKLKECFTIENHVEYKKLRAKSRFIMKESEKNSWRSYVSSINSYTSASDV</sequence>
<name>A0AAW1UAW3_9CUCU</name>
<gene>
    <name evidence="1" type="ORF">WA026_006731</name>
</gene>
<dbReference type="Proteomes" id="UP001431783">
    <property type="component" value="Unassembled WGS sequence"/>
</dbReference>
<keyword evidence="2" id="KW-1185">Reference proteome</keyword>
<accession>A0AAW1UAW3</accession>
<dbReference type="EMBL" id="JARQZJ010000062">
    <property type="protein sequence ID" value="KAK9879670.1"/>
    <property type="molecule type" value="Genomic_DNA"/>
</dbReference>
<proteinExistence type="predicted"/>
<reference evidence="1 2" key="1">
    <citation type="submission" date="2023-03" db="EMBL/GenBank/DDBJ databases">
        <title>Genome insight into feeding habits of ladybird beetles.</title>
        <authorList>
            <person name="Li H.-S."/>
            <person name="Huang Y.-H."/>
            <person name="Pang H."/>
        </authorList>
    </citation>
    <scope>NUCLEOTIDE SEQUENCE [LARGE SCALE GENOMIC DNA]</scope>
    <source>
        <strain evidence="1">SYSU_2023b</strain>
        <tissue evidence="1">Whole body</tissue>
    </source>
</reference>
<evidence type="ECO:0000313" key="2">
    <source>
        <dbReference type="Proteomes" id="UP001431783"/>
    </source>
</evidence>
<dbReference type="AlphaFoldDB" id="A0AAW1UAW3"/>
<evidence type="ECO:0000313" key="1">
    <source>
        <dbReference type="EMBL" id="KAK9879670.1"/>
    </source>
</evidence>
<protein>
    <submittedName>
        <fullName evidence="1">Uncharacterized protein</fullName>
    </submittedName>
</protein>
<organism evidence="1 2">
    <name type="scientific">Henosepilachna vigintioctopunctata</name>
    <dbReference type="NCBI Taxonomy" id="420089"/>
    <lineage>
        <taxon>Eukaryota</taxon>
        <taxon>Metazoa</taxon>
        <taxon>Ecdysozoa</taxon>
        <taxon>Arthropoda</taxon>
        <taxon>Hexapoda</taxon>
        <taxon>Insecta</taxon>
        <taxon>Pterygota</taxon>
        <taxon>Neoptera</taxon>
        <taxon>Endopterygota</taxon>
        <taxon>Coleoptera</taxon>
        <taxon>Polyphaga</taxon>
        <taxon>Cucujiformia</taxon>
        <taxon>Coccinelloidea</taxon>
        <taxon>Coccinellidae</taxon>
        <taxon>Epilachninae</taxon>
        <taxon>Epilachnini</taxon>
        <taxon>Henosepilachna</taxon>
    </lineage>
</organism>